<dbReference type="InterPro" id="IPR000182">
    <property type="entry name" value="GNAT_dom"/>
</dbReference>
<keyword evidence="6" id="KW-0689">Ribosomal protein</keyword>
<dbReference type="Gene3D" id="3.40.630.30">
    <property type="match status" value="1"/>
</dbReference>
<name>A0A928ZAR3_9CYAN</name>
<comment type="caution">
    <text evidence="6">The sequence shown here is derived from an EMBL/GenBank/DDBJ whole genome shotgun (WGS) entry which is preliminary data.</text>
</comment>
<protein>
    <submittedName>
        <fullName evidence="6">Ribosomal protein S18-alanine N-acetyltransferase</fullName>
    </submittedName>
</protein>
<proteinExistence type="inferred from homology"/>
<keyword evidence="7" id="KW-1185">Reference proteome</keyword>
<evidence type="ECO:0000313" key="7">
    <source>
        <dbReference type="Proteomes" id="UP000621799"/>
    </source>
</evidence>
<dbReference type="InterPro" id="IPR016181">
    <property type="entry name" value="Acyl_CoA_acyltransferase"/>
</dbReference>
<evidence type="ECO:0000256" key="3">
    <source>
        <dbReference type="ARBA" id="ARBA00022679"/>
    </source>
</evidence>
<dbReference type="InterPro" id="IPR050680">
    <property type="entry name" value="YpeA/RimI_acetyltransf"/>
</dbReference>
<dbReference type="PANTHER" id="PTHR43420">
    <property type="entry name" value="ACETYLTRANSFERASE"/>
    <property type="match status" value="1"/>
</dbReference>
<sequence length="188" mass="21131">MNLFKIQPLTADLLPAVVELDDLCFGGLWTLEGYTRELDSPNSDLLVVSVATSSSDGDRDLTPTLIGLGCVWAIVDEAHITLLAVRPGYQKRGLGTALFVTLLQTSWRRGLKQATLEVRASNHAALSLYQKFGFQEAGRRRGYYADTGEDALILWRGGLQHPQFETTLMTWKQQIHHRTRSKNWVFIE</sequence>
<dbReference type="InterPro" id="IPR006464">
    <property type="entry name" value="AcTrfase_RimI/Ard1"/>
</dbReference>
<feature type="domain" description="N-acetyltransferase" evidence="5">
    <location>
        <begin position="4"/>
        <end position="157"/>
    </location>
</feature>
<evidence type="ECO:0000256" key="2">
    <source>
        <dbReference type="ARBA" id="ARBA00022490"/>
    </source>
</evidence>
<dbReference type="NCBIfam" id="TIGR01575">
    <property type="entry name" value="rimI"/>
    <property type="match status" value="1"/>
</dbReference>
<dbReference type="AlphaFoldDB" id="A0A928ZAR3"/>
<reference evidence="6" key="1">
    <citation type="submission" date="2020-10" db="EMBL/GenBank/DDBJ databases">
        <authorList>
            <person name="Castelo-Branco R."/>
            <person name="Eusebio N."/>
            <person name="Adriana R."/>
            <person name="Vieira A."/>
            <person name="Brugerolle De Fraissinette N."/>
            <person name="Rezende De Castro R."/>
            <person name="Schneider M.P."/>
            <person name="Vasconcelos V."/>
            <person name="Leao P.N."/>
        </authorList>
    </citation>
    <scope>NUCLEOTIDE SEQUENCE</scope>
    <source>
        <strain evidence="6">LEGE 11467</strain>
    </source>
</reference>
<dbReference type="PANTHER" id="PTHR43420:SF44">
    <property type="entry name" value="ACETYLTRANSFERASE YPEA"/>
    <property type="match status" value="1"/>
</dbReference>
<dbReference type="GO" id="GO:0005840">
    <property type="term" value="C:ribosome"/>
    <property type="evidence" value="ECO:0007669"/>
    <property type="project" value="UniProtKB-KW"/>
</dbReference>
<keyword evidence="4" id="KW-0012">Acyltransferase</keyword>
<evidence type="ECO:0000313" key="6">
    <source>
        <dbReference type="EMBL" id="MBE9041921.1"/>
    </source>
</evidence>
<dbReference type="RefSeq" id="WP_264322109.1">
    <property type="nucleotide sequence ID" value="NZ_JADEXN010000267.1"/>
</dbReference>
<dbReference type="EMBL" id="JADEXN010000267">
    <property type="protein sequence ID" value="MBE9041921.1"/>
    <property type="molecule type" value="Genomic_DNA"/>
</dbReference>
<organism evidence="6 7">
    <name type="scientific">Zarconia navalis LEGE 11467</name>
    <dbReference type="NCBI Taxonomy" id="1828826"/>
    <lineage>
        <taxon>Bacteria</taxon>
        <taxon>Bacillati</taxon>
        <taxon>Cyanobacteriota</taxon>
        <taxon>Cyanophyceae</taxon>
        <taxon>Oscillatoriophycideae</taxon>
        <taxon>Oscillatoriales</taxon>
        <taxon>Oscillatoriales incertae sedis</taxon>
        <taxon>Zarconia</taxon>
        <taxon>Zarconia navalis</taxon>
    </lineage>
</organism>
<evidence type="ECO:0000256" key="1">
    <source>
        <dbReference type="ARBA" id="ARBA00005395"/>
    </source>
</evidence>
<comment type="similarity">
    <text evidence="1">Belongs to the acetyltransferase family. RimI subfamily.</text>
</comment>
<keyword evidence="2" id="KW-0963">Cytoplasm</keyword>
<evidence type="ECO:0000259" key="5">
    <source>
        <dbReference type="PROSITE" id="PS51186"/>
    </source>
</evidence>
<dbReference type="PROSITE" id="PS51186">
    <property type="entry name" value="GNAT"/>
    <property type="match status" value="1"/>
</dbReference>
<keyword evidence="3" id="KW-0808">Transferase</keyword>
<keyword evidence="6" id="KW-0687">Ribonucleoprotein</keyword>
<dbReference type="SUPFAM" id="SSF55729">
    <property type="entry name" value="Acyl-CoA N-acyltransferases (Nat)"/>
    <property type="match status" value="1"/>
</dbReference>
<dbReference type="Pfam" id="PF00583">
    <property type="entry name" value="Acetyltransf_1"/>
    <property type="match status" value="1"/>
</dbReference>
<accession>A0A928ZAR3</accession>
<dbReference type="CDD" id="cd04301">
    <property type="entry name" value="NAT_SF"/>
    <property type="match status" value="1"/>
</dbReference>
<gene>
    <name evidence="6" type="primary">rimI</name>
    <name evidence="6" type="ORF">IQ235_14150</name>
</gene>
<evidence type="ECO:0000256" key="4">
    <source>
        <dbReference type="ARBA" id="ARBA00023315"/>
    </source>
</evidence>
<dbReference type="GO" id="GO:0008080">
    <property type="term" value="F:N-acetyltransferase activity"/>
    <property type="evidence" value="ECO:0007669"/>
    <property type="project" value="InterPro"/>
</dbReference>
<dbReference type="Proteomes" id="UP000621799">
    <property type="component" value="Unassembled WGS sequence"/>
</dbReference>